<dbReference type="GO" id="GO:0000724">
    <property type="term" value="P:double-strand break repair via homologous recombination"/>
    <property type="evidence" value="ECO:0007669"/>
    <property type="project" value="TreeGrafter"/>
</dbReference>
<feature type="region of interest" description="Disordered" evidence="1">
    <location>
        <begin position="186"/>
        <end position="205"/>
    </location>
</feature>
<dbReference type="PANTHER" id="PTHR19862">
    <property type="entry name" value="WD REPEAT-CONTAINING PROTEIN 48"/>
    <property type="match status" value="1"/>
</dbReference>
<dbReference type="PANTHER" id="PTHR19862:SF14">
    <property type="entry name" value="WD REPEAT-CONTAINING PROTEIN 48"/>
    <property type="match status" value="1"/>
</dbReference>
<gene>
    <name evidence="2" type="ORF">HaLaN_24846</name>
</gene>
<protein>
    <submittedName>
        <fullName evidence="2">WD repeat domain-containing protein</fullName>
    </submittedName>
</protein>
<name>A0A699ZVG4_HAELA</name>
<evidence type="ECO:0000256" key="1">
    <source>
        <dbReference type="SAM" id="MobiDB-lite"/>
    </source>
</evidence>
<evidence type="ECO:0000313" key="2">
    <source>
        <dbReference type="EMBL" id="GFH26663.1"/>
    </source>
</evidence>
<reference evidence="2 3" key="1">
    <citation type="submission" date="2020-02" db="EMBL/GenBank/DDBJ databases">
        <title>Draft genome sequence of Haematococcus lacustris strain NIES-144.</title>
        <authorList>
            <person name="Morimoto D."/>
            <person name="Nakagawa S."/>
            <person name="Yoshida T."/>
            <person name="Sawayama S."/>
        </authorList>
    </citation>
    <scope>NUCLEOTIDE SEQUENCE [LARGE SCALE GENOMIC DNA]</scope>
    <source>
        <strain evidence="2 3">NIES-144</strain>
    </source>
</reference>
<dbReference type="Proteomes" id="UP000485058">
    <property type="component" value="Unassembled WGS sequence"/>
</dbReference>
<proteinExistence type="predicted"/>
<dbReference type="InterPro" id="IPR051246">
    <property type="entry name" value="WDR48"/>
</dbReference>
<feature type="region of interest" description="Disordered" evidence="1">
    <location>
        <begin position="20"/>
        <end position="43"/>
    </location>
</feature>
<comment type="caution">
    <text evidence="2">The sequence shown here is derived from an EMBL/GenBank/DDBJ whole genome shotgun (WGS) entry which is preliminary data.</text>
</comment>
<organism evidence="2 3">
    <name type="scientific">Haematococcus lacustris</name>
    <name type="common">Green alga</name>
    <name type="synonym">Haematococcus pluvialis</name>
    <dbReference type="NCBI Taxonomy" id="44745"/>
    <lineage>
        <taxon>Eukaryota</taxon>
        <taxon>Viridiplantae</taxon>
        <taxon>Chlorophyta</taxon>
        <taxon>core chlorophytes</taxon>
        <taxon>Chlorophyceae</taxon>
        <taxon>CS clade</taxon>
        <taxon>Chlamydomonadales</taxon>
        <taxon>Haematococcaceae</taxon>
        <taxon>Haematococcus</taxon>
    </lineage>
</organism>
<feature type="non-terminal residue" evidence="2">
    <location>
        <position position="1"/>
    </location>
</feature>
<dbReference type="GO" id="GO:0043130">
    <property type="term" value="F:ubiquitin binding"/>
    <property type="evidence" value="ECO:0007669"/>
    <property type="project" value="TreeGrafter"/>
</dbReference>
<keyword evidence="3" id="KW-1185">Reference proteome</keyword>
<feature type="non-terminal residue" evidence="2">
    <location>
        <position position="205"/>
    </location>
</feature>
<accession>A0A699ZVG4</accession>
<evidence type="ECO:0000313" key="3">
    <source>
        <dbReference type="Proteomes" id="UP000485058"/>
    </source>
</evidence>
<sequence>GFISAGAGPAAAAPHIRVPSASHHGRAHTDGRGQQAGRQPLISGPSAVLQGIPPIVAHKVLSDRRHILTKDTDGNVSRWDVLAGAETGRYGKVSMDDMERKLFEARHCPSWFVADNRLGQLSISLEPPHCFNAEEYAQQQQEEEQQWRPRASDALGYPEATEDAKVNLGKLVLEGAFALWRQQQLRGPTMEGLGPGSATSQDPTS</sequence>
<dbReference type="EMBL" id="BLLF01003196">
    <property type="protein sequence ID" value="GFH26663.1"/>
    <property type="molecule type" value="Genomic_DNA"/>
</dbReference>
<dbReference type="AlphaFoldDB" id="A0A699ZVG4"/>